<dbReference type="EMBL" id="JMFG01000023">
    <property type="protein sequence ID" value="KDA53373.1"/>
    <property type="molecule type" value="Genomic_DNA"/>
</dbReference>
<dbReference type="Proteomes" id="UP000027284">
    <property type="component" value="Unassembled WGS sequence"/>
</dbReference>
<proteinExistence type="predicted"/>
<dbReference type="RefSeq" id="WP_038049891.1">
    <property type="nucleotide sequence ID" value="NZ_JMFG01000023.1"/>
</dbReference>
<keyword evidence="2" id="KW-1185">Reference proteome</keyword>
<reference evidence="1 2" key="1">
    <citation type="submission" date="2014-04" db="EMBL/GenBank/DDBJ databases">
        <title>The Genome Sequence of Thermoanaerobaculum aquaticum MP-01, The First Cultivated Group 23 Acidobacterium.</title>
        <authorList>
            <person name="Stamps B.W."/>
            <person name="Losey N.A."/>
            <person name="Lawson P.A."/>
            <person name="Stevenson B.S."/>
        </authorList>
    </citation>
    <scope>NUCLEOTIDE SEQUENCE [LARGE SCALE GENOMIC DNA]</scope>
    <source>
        <strain evidence="1 2">MP-01</strain>
    </source>
</reference>
<dbReference type="AlphaFoldDB" id="A0A062XRE9"/>
<dbReference type="STRING" id="1312852.EG19_06380"/>
<protein>
    <submittedName>
        <fullName evidence="1">Uncharacterized protein</fullName>
    </submittedName>
</protein>
<organism evidence="1 2">
    <name type="scientific">Thermoanaerobaculum aquaticum</name>
    <dbReference type="NCBI Taxonomy" id="1312852"/>
    <lineage>
        <taxon>Bacteria</taxon>
        <taxon>Pseudomonadati</taxon>
        <taxon>Acidobacteriota</taxon>
        <taxon>Thermoanaerobaculia</taxon>
        <taxon>Thermoanaerobaculales</taxon>
        <taxon>Thermoanaerobaculaceae</taxon>
        <taxon>Thermoanaerobaculum</taxon>
    </lineage>
</organism>
<evidence type="ECO:0000313" key="2">
    <source>
        <dbReference type="Proteomes" id="UP000027284"/>
    </source>
</evidence>
<sequence>MVEVGVFLPNLFLYSVVEAAIRSLGAKPVRVERGTSRLPAVLVLDVEAVPGEQVLAWARAGVQVLAFGPHQKSQEWNALRAAGAVVLPKSRFFRELPSLLEKALAAESP</sequence>
<name>A0A062XRE9_9BACT</name>
<accession>A0A062XRE9</accession>
<evidence type="ECO:0000313" key="1">
    <source>
        <dbReference type="EMBL" id="KDA53373.1"/>
    </source>
</evidence>
<comment type="caution">
    <text evidence="1">The sequence shown here is derived from an EMBL/GenBank/DDBJ whole genome shotgun (WGS) entry which is preliminary data.</text>
</comment>
<gene>
    <name evidence="1" type="ORF">EG19_06380</name>
</gene>